<dbReference type="Gene3D" id="3.90.79.10">
    <property type="entry name" value="Nucleoside Triphosphate Pyrophosphohydrolase"/>
    <property type="match status" value="1"/>
</dbReference>
<proteinExistence type="inferred from homology"/>
<evidence type="ECO:0000259" key="4">
    <source>
        <dbReference type="PROSITE" id="PS51462"/>
    </source>
</evidence>
<dbReference type="InterPro" id="IPR020476">
    <property type="entry name" value="Nudix_hydrolase"/>
</dbReference>
<feature type="domain" description="Nudix hydrolase" evidence="4">
    <location>
        <begin position="17"/>
        <end position="135"/>
    </location>
</feature>
<organism evidence="5">
    <name type="scientific">Burkholderia orbicola (strain AU 1054)</name>
    <dbReference type="NCBI Taxonomy" id="331271"/>
    <lineage>
        <taxon>Bacteria</taxon>
        <taxon>Pseudomonadati</taxon>
        <taxon>Pseudomonadota</taxon>
        <taxon>Betaproteobacteria</taxon>
        <taxon>Burkholderiales</taxon>
        <taxon>Burkholderiaceae</taxon>
        <taxon>Burkholderia</taxon>
        <taxon>Burkholderia cepacia complex</taxon>
        <taxon>Burkholderia orbicola</taxon>
    </lineage>
</organism>
<dbReference type="SUPFAM" id="SSF55811">
    <property type="entry name" value="Nudix"/>
    <property type="match status" value="1"/>
</dbReference>
<sequence>MPLILTPDHAPETSAVPIKERATVVCYRDERVLLVTRAASRWALPGGTIKRGETPLEAAHRELCEETGMTGQDLVYSMQFTGLAKIHHVFFAEVGPDQTPQASNEIAKCKWFPIDGVDRLRASIPTKRIVELVYDHEIRKT</sequence>
<dbReference type="PROSITE" id="PS00893">
    <property type="entry name" value="NUDIX_BOX"/>
    <property type="match status" value="1"/>
</dbReference>
<dbReference type="AlphaFoldDB" id="A0A0H2XX62"/>
<reference evidence="5" key="1">
    <citation type="submission" date="2006-05" db="EMBL/GenBank/DDBJ databases">
        <title>Complete sequence of chromosome 2 of Burkholderia cenocepacia AU 1054.</title>
        <authorList>
            <consortium name="US DOE Joint Genome Institute"/>
            <person name="Copeland A."/>
            <person name="Lucas S."/>
            <person name="Lapidus A."/>
            <person name="Barry K."/>
            <person name="Detter J.C."/>
            <person name="Glavina del Rio T."/>
            <person name="Hammon N."/>
            <person name="Israni S."/>
            <person name="Dalin E."/>
            <person name="Tice H."/>
            <person name="Pitluck S."/>
            <person name="Chain P."/>
            <person name="Malfatti S."/>
            <person name="Shin M."/>
            <person name="Vergez L."/>
            <person name="Schmutz J."/>
            <person name="Larimer F."/>
            <person name="Land M."/>
            <person name="Hauser L."/>
            <person name="Kyrpides N."/>
            <person name="Lykidis A."/>
            <person name="LiPuma J.J."/>
            <person name="Konstantinidis K."/>
            <person name="Tiedje J.M."/>
            <person name="Richardson P."/>
        </authorList>
    </citation>
    <scope>NUCLEOTIDE SEQUENCE [LARGE SCALE GENOMIC DNA]</scope>
    <source>
        <strain evidence="5">AU 1054</strain>
    </source>
</reference>
<dbReference type="CDD" id="cd04667">
    <property type="entry name" value="NUDIX_Hydrolase"/>
    <property type="match status" value="1"/>
</dbReference>
<dbReference type="GO" id="GO:0016787">
    <property type="term" value="F:hydrolase activity"/>
    <property type="evidence" value="ECO:0007669"/>
    <property type="project" value="UniProtKB-KW"/>
</dbReference>
<dbReference type="Pfam" id="PF00293">
    <property type="entry name" value="NUDIX"/>
    <property type="match status" value="1"/>
</dbReference>
<dbReference type="InterPro" id="IPR000086">
    <property type="entry name" value="NUDIX_hydrolase_dom"/>
</dbReference>
<evidence type="ECO:0000256" key="1">
    <source>
        <dbReference type="ARBA" id="ARBA00001946"/>
    </source>
</evidence>
<gene>
    <name evidence="5" type="ordered locus">Bcen_4365</name>
</gene>
<dbReference type="PANTHER" id="PTHR43736:SF1">
    <property type="entry name" value="DIHYDRONEOPTERIN TRIPHOSPHATE DIPHOSPHATASE"/>
    <property type="match status" value="1"/>
</dbReference>
<dbReference type="PRINTS" id="PR00502">
    <property type="entry name" value="NUDIXFAMILY"/>
</dbReference>
<dbReference type="EMBL" id="CP000379">
    <property type="protein sequence ID" value="ABF79250.1"/>
    <property type="molecule type" value="Genomic_DNA"/>
</dbReference>
<evidence type="ECO:0000256" key="2">
    <source>
        <dbReference type="ARBA" id="ARBA00022801"/>
    </source>
</evidence>
<keyword evidence="2 3" id="KW-0378">Hydrolase</keyword>
<dbReference type="PANTHER" id="PTHR43736">
    <property type="entry name" value="ADP-RIBOSE PYROPHOSPHATASE"/>
    <property type="match status" value="1"/>
</dbReference>
<evidence type="ECO:0000313" key="5">
    <source>
        <dbReference type="EMBL" id="ABF79250.1"/>
    </source>
</evidence>
<dbReference type="InterPro" id="IPR020084">
    <property type="entry name" value="NUDIX_hydrolase_CS"/>
</dbReference>
<dbReference type="PROSITE" id="PS51462">
    <property type="entry name" value="NUDIX"/>
    <property type="match status" value="1"/>
</dbReference>
<dbReference type="HOGENOM" id="CLU_037162_25_1_4"/>
<comment type="similarity">
    <text evidence="3">Belongs to the Nudix hydrolase family.</text>
</comment>
<protein>
    <submittedName>
        <fullName evidence="5">NUDIX hydrolase</fullName>
    </submittedName>
</protein>
<name>A0A0H2XX62_BURO1</name>
<comment type="cofactor">
    <cofactor evidence="1">
        <name>Mg(2+)</name>
        <dbReference type="ChEBI" id="CHEBI:18420"/>
    </cofactor>
</comment>
<dbReference type="InterPro" id="IPR015797">
    <property type="entry name" value="NUDIX_hydrolase-like_dom_sf"/>
</dbReference>
<accession>A0A0H2XX62</accession>
<evidence type="ECO:0000256" key="3">
    <source>
        <dbReference type="RuleBase" id="RU003476"/>
    </source>
</evidence>